<organism evidence="2 3">
    <name type="scientific">Halogeometricum borinquense</name>
    <dbReference type="NCBI Taxonomy" id="60847"/>
    <lineage>
        <taxon>Archaea</taxon>
        <taxon>Methanobacteriati</taxon>
        <taxon>Methanobacteriota</taxon>
        <taxon>Stenosarchaea group</taxon>
        <taxon>Halobacteria</taxon>
        <taxon>Halobacteriales</taxon>
        <taxon>Haloferacaceae</taxon>
        <taxon>Halogeometricum</taxon>
    </lineage>
</organism>
<proteinExistence type="predicted"/>
<feature type="transmembrane region" description="Helical" evidence="1">
    <location>
        <begin position="6"/>
        <end position="30"/>
    </location>
</feature>
<dbReference type="Proteomes" id="UP000294028">
    <property type="component" value="Unassembled WGS sequence"/>
</dbReference>
<dbReference type="RefSeq" id="WP_129783618.1">
    <property type="nucleotide sequence ID" value="NZ_RZHH01000002.1"/>
</dbReference>
<keyword evidence="1" id="KW-0812">Transmembrane</keyword>
<gene>
    <name evidence="2" type="ORF">ELS19_03645</name>
</gene>
<evidence type="ECO:0000256" key="1">
    <source>
        <dbReference type="SAM" id="Phobius"/>
    </source>
</evidence>
<evidence type="ECO:0000313" key="2">
    <source>
        <dbReference type="EMBL" id="RYJ13152.1"/>
    </source>
</evidence>
<protein>
    <submittedName>
        <fullName evidence="2">Uncharacterized protein</fullName>
    </submittedName>
</protein>
<sequence length="292" mass="31921">MGNGLSVVNAVGSGLLVFAVLMLFASPILYRGWQNRVKYHEYARLHSKSPNVATDGEIALLSGRIKDTKNQIKSPVQSEDCVMAFWKVATYFRYGLLGVKAHWSEEGVGIDAGEIVLAGDHEDVIIEGASGSQQLDSRDKLGKIAGSKRDSVLGSISLMLDGSKFEDRVHPTADWPQEYENLGARVGVQSDEHQSQGVLGRLLSKLRTPAGTVQFQEAVMRAGEPLTVVGRVVGSRDKRVKLEENDAVDPIITRLSPSELRSKHRRAYVTQLYAVPLVLIAFASLTGYAVYL</sequence>
<accession>A0A482T8Y9</accession>
<evidence type="ECO:0000313" key="3">
    <source>
        <dbReference type="Proteomes" id="UP000294028"/>
    </source>
</evidence>
<name>A0A482T8Y9_9EURY</name>
<reference evidence="2 3" key="1">
    <citation type="submission" date="2018-12" db="EMBL/GenBank/DDBJ databases">
        <title>Genome analysis provides insights into bioremediation potentialities of Halogeometricum borinquense strain N11.</title>
        <authorList>
            <person name="Najjari A."/>
            <person name="Youssef N."/>
            <person name="Fhoula I."/>
            <person name="Ben Dhia O."/>
            <person name="Mahjoubi M."/>
            <person name="Ouzari H.I."/>
            <person name="Cherif A."/>
        </authorList>
    </citation>
    <scope>NUCLEOTIDE SEQUENCE [LARGE SCALE GENOMIC DNA]</scope>
    <source>
        <strain evidence="2 3">N11</strain>
    </source>
</reference>
<keyword evidence="1" id="KW-0472">Membrane</keyword>
<keyword evidence="1" id="KW-1133">Transmembrane helix</keyword>
<feature type="transmembrane region" description="Helical" evidence="1">
    <location>
        <begin position="272"/>
        <end position="291"/>
    </location>
</feature>
<comment type="caution">
    <text evidence="2">The sequence shown here is derived from an EMBL/GenBank/DDBJ whole genome shotgun (WGS) entry which is preliminary data.</text>
</comment>
<dbReference type="AlphaFoldDB" id="A0A482T8Y9"/>
<dbReference type="EMBL" id="RZHH01000002">
    <property type="protein sequence ID" value="RYJ13152.1"/>
    <property type="molecule type" value="Genomic_DNA"/>
</dbReference>